<dbReference type="PANTHER" id="PTHR34216">
    <property type="match status" value="1"/>
</dbReference>
<gene>
    <name evidence="4" type="ORF">HBH39_01025</name>
</gene>
<evidence type="ECO:0000313" key="5">
    <source>
        <dbReference type="Proteomes" id="UP000502608"/>
    </source>
</evidence>
<evidence type="ECO:0000313" key="4">
    <source>
        <dbReference type="EMBL" id="QIR13239.1"/>
    </source>
</evidence>
<dbReference type="AlphaFoldDB" id="A0A6G9QH88"/>
<dbReference type="PANTHER" id="PTHR34216:SF3">
    <property type="entry name" value="POLY-BETA-1,6-N-ACETYL-D-GLUCOSAMINE N-DEACETYLASE"/>
    <property type="match status" value="1"/>
</dbReference>
<organism evidence="4 5">
    <name type="scientific">Shewanella aestuarii</name>
    <dbReference type="NCBI Taxonomy" id="1028752"/>
    <lineage>
        <taxon>Bacteria</taxon>
        <taxon>Pseudomonadati</taxon>
        <taxon>Pseudomonadota</taxon>
        <taxon>Gammaproteobacteria</taxon>
        <taxon>Alteromonadales</taxon>
        <taxon>Shewanellaceae</taxon>
        <taxon>Shewanella</taxon>
    </lineage>
</organism>
<dbReference type="InterPro" id="IPR051398">
    <property type="entry name" value="Polysacch_Deacetylase"/>
</dbReference>
<comment type="subcellular location">
    <subcellularLocation>
        <location evidence="1">Secreted</location>
    </subcellularLocation>
</comment>
<keyword evidence="5" id="KW-1185">Reference proteome</keyword>
<protein>
    <submittedName>
        <fullName evidence="4">Polysaccharide deacetylase family protein</fullName>
    </submittedName>
</protein>
<dbReference type="InterPro" id="IPR002509">
    <property type="entry name" value="NODB_dom"/>
</dbReference>
<feature type="domain" description="NodB homology" evidence="3">
    <location>
        <begin position="93"/>
        <end position="297"/>
    </location>
</feature>
<dbReference type="GO" id="GO:0005576">
    <property type="term" value="C:extracellular region"/>
    <property type="evidence" value="ECO:0007669"/>
    <property type="project" value="UniProtKB-SubCell"/>
</dbReference>
<sequence>MRKWFNLLALKGRTLNYTSCVIGFLLCSILPNTATAVVILQYHHVSDTTPKRTSVTPAQFAEQMQYLADNDYQVISLTDAVTDIKNQQEEESKQVVITFDDGYDSIFTQAAPILAKHQFPYTVFLSVDPIDAGYEGMMTWEQVKQLSDQGVIIANHTKGHEHLIRQLDNETISQWRQRVKQNLLDTEQRINQQTGQSVMLLAYPYGEYHTQLEALVAELGFVAFGQQSGAAGKYSSLTALPRFPIADAYADLQSLRVKFSSLNMPVLKQNITDPLLAFGQWQPQLKLTIDTQDIYPHQVMCFIQGQGSQQPAWINENTFTIQATTALNPGRTRYNCTAPSKSKGDYYWFSQPWIRTKDDGTWVEE</sequence>
<reference evidence="4 5" key="1">
    <citation type="submission" date="2020-03" db="EMBL/GenBank/DDBJ databases">
        <title>Complete genome sequence of Shewanella sp.</title>
        <authorList>
            <person name="Kim Y.-S."/>
            <person name="Kim S.-J."/>
            <person name="Jung H.-K."/>
            <person name="Kim K.-H."/>
        </authorList>
    </citation>
    <scope>NUCLEOTIDE SEQUENCE [LARGE SCALE GENOMIC DNA]</scope>
    <source>
        <strain evidence="4 5">PN3F2</strain>
    </source>
</reference>
<dbReference type="KEGG" id="saes:HBH39_01025"/>
<dbReference type="CDD" id="cd10973">
    <property type="entry name" value="CE4_DAC_u4_5s"/>
    <property type="match status" value="1"/>
</dbReference>
<evidence type="ECO:0000259" key="3">
    <source>
        <dbReference type="PROSITE" id="PS51677"/>
    </source>
</evidence>
<keyword evidence="2" id="KW-0732">Signal</keyword>
<dbReference type="Proteomes" id="UP000502608">
    <property type="component" value="Chromosome"/>
</dbReference>
<dbReference type="GO" id="GO:0005975">
    <property type="term" value="P:carbohydrate metabolic process"/>
    <property type="evidence" value="ECO:0007669"/>
    <property type="project" value="InterPro"/>
</dbReference>
<dbReference type="RefSeq" id="WP_167674772.1">
    <property type="nucleotide sequence ID" value="NZ_CP050313.1"/>
</dbReference>
<dbReference type="SUPFAM" id="SSF88713">
    <property type="entry name" value="Glycoside hydrolase/deacetylase"/>
    <property type="match status" value="1"/>
</dbReference>
<evidence type="ECO:0000256" key="1">
    <source>
        <dbReference type="ARBA" id="ARBA00004613"/>
    </source>
</evidence>
<dbReference type="EMBL" id="CP050313">
    <property type="protein sequence ID" value="QIR13239.1"/>
    <property type="molecule type" value="Genomic_DNA"/>
</dbReference>
<dbReference type="Pfam" id="PF01522">
    <property type="entry name" value="Polysacc_deac_1"/>
    <property type="match status" value="1"/>
</dbReference>
<dbReference type="PROSITE" id="PS51677">
    <property type="entry name" value="NODB"/>
    <property type="match status" value="1"/>
</dbReference>
<proteinExistence type="predicted"/>
<evidence type="ECO:0000256" key="2">
    <source>
        <dbReference type="ARBA" id="ARBA00022729"/>
    </source>
</evidence>
<dbReference type="InterPro" id="IPR011330">
    <property type="entry name" value="Glyco_hydro/deAcase_b/a-brl"/>
</dbReference>
<dbReference type="Gene3D" id="3.20.20.370">
    <property type="entry name" value="Glycoside hydrolase/deacetylase"/>
    <property type="match status" value="1"/>
</dbReference>
<accession>A0A6G9QH88</accession>
<dbReference type="GO" id="GO:0016810">
    <property type="term" value="F:hydrolase activity, acting on carbon-nitrogen (but not peptide) bonds"/>
    <property type="evidence" value="ECO:0007669"/>
    <property type="project" value="InterPro"/>
</dbReference>
<name>A0A6G9QH88_9GAMM</name>